<keyword evidence="3" id="KW-0472">Membrane</keyword>
<dbReference type="InterPro" id="IPR050465">
    <property type="entry name" value="UPF0194_transport"/>
</dbReference>
<dbReference type="Gene3D" id="2.40.420.20">
    <property type="match status" value="1"/>
</dbReference>
<evidence type="ECO:0000256" key="1">
    <source>
        <dbReference type="ARBA" id="ARBA00004196"/>
    </source>
</evidence>
<dbReference type="EMBL" id="BMJA01000006">
    <property type="protein sequence ID" value="GGA50361.1"/>
    <property type="molecule type" value="Genomic_DNA"/>
</dbReference>
<organism evidence="4 5">
    <name type="scientific">Dyella nitratireducens</name>
    <dbReference type="NCBI Taxonomy" id="1849580"/>
    <lineage>
        <taxon>Bacteria</taxon>
        <taxon>Pseudomonadati</taxon>
        <taxon>Pseudomonadota</taxon>
        <taxon>Gammaproteobacteria</taxon>
        <taxon>Lysobacterales</taxon>
        <taxon>Rhodanobacteraceae</taxon>
        <taxon>Dyella</taxon>
    </lineage>
</organism>
<name>A0ABQ1GU02_9GAMM</name>
<keyword evidence="5" id="KW-1185">Reference proteome</keyword>
<comment type="caution">
    <text evidence="4">The sequence shown here is derived from an EMBL/GenBank/DDBJ whole genome shotgun (WGS) entry which is preliminary data.</text>
</comment>
<keyword evidence="2" id="KW-0175">Coiled coil</keyword>
<gene>
    <name evidence="4" type="ORF">GCM10010981_44610</name>
</gene>
<evidence type="ECO:0000256" key="2">
    <source>
        <dbReference type="ARBA" id="ARBA00023054"/>
    </source>
</evidence>
<proteinExistence type="predicted"/>
<dbReference type="PANTHER" id="PTHR32347">
    <property type="entry name" value="EFFLUX SYSTEM COMPONENT YKNX-RELATED"/>
    <property type="match status" value="1"/>
</dbReference>
<dbReference type="Gene3D" id="1.10.287.470">
    <property type="entry name" value="Helix hairpin bin"/>
    <property type="match status" value="1"/>
</dbReference>
<dbReference type="Gene3D" id="2.40.30.170">
    <property type="match status" value="1"/>
</dbReference>
<keyword evidence="3" id="KW-0812">Transmembrane</keyword>
<dbReference type="Gene3D" id="2.40.50.100">
    <property type="match status" value="1"/>
</dbReference>
<dbReference type="RefSeq" id="WP_188797964.1">
    <property type="nucleotide sequence ID" value="NZ_BMJA01000006.1"/>
</dbReference>
<comment type="subcellular location">
    <subcellularLocation>
        <location evidence="1">Cell envelope</location>
    </subcellularLocation>
</comment>
<dbReference type="Proteomes" id="UP000620046">
    <property type="component" value="Unassembled WGS sequence"/>
</dbReference>
<protein>
    <submittedName>
        <fullName evidence="4">RND transporter</fullName>
    </submittedName>
</protein>
<feature type="transmembrane region" description="Helical" evidence="3">
    <location>
        <begin position="18"/>
        <end position="37"/>
    </location>
</feature>
<reference evidence="5" key="1">
    <citation type="journal article" date="2019" name="Int. J. Syst. Evol. Microbiol.">
        <title>The Global Catalogue of Microorganisms (GCM) 10K type strain sequencing project: providing services to taxonomists for standard genome sequencing and annotation.</title>
        <authorList>
            <consortium name="The Broad Institute Genomics Platform"/>
            <consortium name="The Broad Institute Genome Sequencing Center for Infectious Disease"/>
            <person name="Wu L."/>
            <person name="Ma J."/>
        </authorList>
    </citation>
    <scope>NUCLEOTIDE SEQUENCE [LARGE SCALE GENOMIC DNA]</scope>
    <source>
        <strain evidence="5">CGMCC 1.15439</strain>
    </source>
</reference>
<accession>A0ABQ1GU02</accession>
<evidence type="ECO:0000256" key="3">
    <source>
        <dbReference type="SAM" id="Phobius"/>
    </source>
</evidence>
<evidence type="ECO:0000313" key="4">
    <source>
        <dbReference type="EMBL" id="GGA50361.1"/>
    </source>
</evidence>
<evidence type="ECO:0000313" key="5">
    <source>
        <dbReference type="Proteomes" id="UP000620046"/>
    </source>
</evidence>
<sequence>MDIANPALKLRKRRKTHLIGAAIAIVVLGLTLFVLRLDPALPDVDRASLWIDTVQRGPMLREVNASGTLVPRESRWLAAATSAQVEQILVLPGAQVQPDTVLMRLSDPGVEDALHNAQAQVAAAEADVAAKQAELNSQLLDARAALSRAKSDCASAKVKSEAYAQAIEVHAIPEVDYEQQKIAVAQLQSQVEVERQRVDGFTAGMKAQMDAVRASLLQQRSNLALRQHQADALNLKAGIVGVLQEVAVQEGAQVAAGTNLARVARPDVLMARLQVPEVEVKDVNLGMSVDVDTHNGIASGKVERIDPAVRNGSVQVDVNVTGPLPPGARPDLSVDGRILIAKLDNVLSVGRPALARADSDLGLFRLDPASHVATRVPVRIGAASVDRVQIMHGLQAGDQVILSDTSQWDKYERIRVK</sequence>
<keyword evidence="3" id="KW-1133">Transmembrane helix</keyword>